<reference evidence="1" key="1">
    <citation type="submission" date="2023-06" db="EMBL/GenBank/DDBJ databases">
        <authorList>
            <person name="Kurt Z."/>
        </authorList>
    </citation>
    <scope>NUCLEOTIDE SEQUENCE</scope>
</reference>
<dbReference type="InterPro" id="IPR036465">
    <property type="entry name" value="vWFA_dom_sf"/>
</dbReference>
<keyword evidence="3" id="KW-1185">Reference proteome</keyword>
<organism evidence="1">
    <name type="scientific">Hexamita inflata</name>
    <dbReference type="NCBI Taxonomy" id="28002"/>
    <lineage>
        <taxon>Eukaryota</taxon>
        <taxon>Metamonada</taxon>
        <taxon>Diplomonadida</taxon>
        <taxon>Hexamitidae</taxon>
        <taxon>Hexamitinae</taxon>
        <taxon>Hexamita</taxon>
    </lineage>
</organism>
<evidence type="ECO:0000313" key="2">
    <source>
        <dbReference type="EMBL" id="CAL6108236.1"/>
    </source>
</evidence>
<dbReference type="EMBL" id="CAXDID020000648">
    <property type="protein sequence ID" value="CAL6108236.1"/>
    <property type="molecule type" value="Genomic_DNA"/>
</dbReference>
<name>A0AA86R4R7_9EUKA</name>
<evidence type="ECO:0000313" key="3">
    <source>
        <dbReference type="Proteomes" id="UP001642409"/>
    </source>
</evidence>
<reference evidence="2 3" key="2">
    <citation type="submission" date="2024-07" db="EMBL/GenBank/DDBJ databases">
        <authorList>
            <person name="Akdeniz Z."/>
        </authorList>
    </citation>
    <scope>NUCLEOTIDE SEQUENCE [LARGE SCALE GENOMIC DNA]</scope>
</reference>
<comment type="caution">
    <text evidence="1">The sequence shown here is derived from an EMBL/GenBank/DDBJ whole genome shotgun (WGS) entry which is preliminary data.</text>
</comment>
<dbReference type="EMBL" id="CATOUU010000996">
    <property type="protein sequence ID" value="CAI9965854.1"/>
    <property type="molecule type" value="Genomic_DNA"/>
</dbReference>
<dbReference type="SUPFAM" id="SSF53300">
    <property type="entry name" value="vWA-like"/>
    <property type="match status" value="1"/>
</dbReference>
<sequence length="261" mass="29817">MFPPLIQVLPYYKQYFGIMALQKAQQKIYRCTWTAILMTKQLLSLDKDQFTFSNVCILSSGPATSGTNAVQQSRDVSDSSPLYQQSIQSSVVLKNDLSITYDCIIASDKYLDLIDYVDICVQTGGYMKYSKSVQTMGFALSEYIQFYVQRLFSVKLKVFSLNSSVQISSCGVISDRALNILQSNPNLCVFISSASEYLQFQLTYFTQSGSQVIRVTTVQHKIRNITTFKQREPDPTQKRQIRIQIQPNITRLKPKLVQRRL</sequence>
<gene>
    <name evidence="1" type="ORF">HINF_LOCUS53499</name>
    <name evidence="2" type="ORF">HINF_LOCUS74870</name>
</gene>
<dbReference type="Proteomes" id="UP001642409">
    <property type="component" value="Unassembled WGS sequence"/>
</dbReference>
<dbReference type="AlphaFoldDB" id="A0AA86R4R7"/>
<proteinExistence type="predicted"/>
<evidence type="ECO:0000313" key="1">
    <source>
        <dbReference type="EMBL" id="CAI9965854.1"/>
    </source>
</evidence>
<protein>
    <submittedName>
        <fullName evidence="1">von Willebrand factor A-like domain superfamily</fullName>
    </submittedName>
    <submittedName>
        <fullName evidence="2">von_Willebrand factor A-like domain superfamily</fullName>
    </submittedName>
</protein>
<accession>A0AA86R4R7</accession>
<dbReference type="Gene3D" id="3.40.50.410">
    <property type="entry name" value="von Willebrand factor, type A domain"/>
    <property type="match status" value="1"/>
</dbReference>